<evidence type="ECO:0000313" key="13">
    <source>
        <dbReference type="EMBL" id="KKM16984.1"/>
    </source>
</evidence>
<dbReference type="InterPro" id="IPR003457">
    <property type="entry name" value="Transprt_MerT"/>
</dbReference>
<dbReference type="Gene3D" id="3.30.70.100">
    <property type="match status" value="1"/>
</dbReference>
<evidence type="ECO:0000256" key="10">
    <source>
        <dbReference type="ARBA" id="ARBA00023136"/>
    </source>
</evidence>
<dbReference type="Pfam" id="PF02411">
    <property type="entry name" value="MerT"/>
    <property type="match status" value="1"/>
</dbReference>
<evidence type="ECO:0000256" key="6">
    <source>
        <dbReference type="ARBA" id="ARBA00022692"/>
    </source>
</evidence>
<name>A0A0F9IB75_9ZZZZ</name>
<dbReference type="GO" id="GO:0046872">
    <property type="term" value="F:metal ion binding"/>
    <property type="evidence" value="ECO:0007669"/>
    <property type="project" value="UniProtKB-KW"/>
</dbReference>
<keyword evidence="4" id="KW-1003">Cell membrane</keyword>
<dbReference type="EMBL" id="LAZR01014552">
    <property type="protein sequence ID" value="KKM16984.1"/>
    <property type="molecule type" value="Genomic_DNA"/>
</dbReference>
<feature type="transmembrane region" description="Helical" evidence="11">
    <location>
        <begin position="30"/>
        <end position="63"/>
    </location>
</feature>
<feature type="domain" description="HMA" evidence="12">
    <location>
        <begin position="148"/>
        <end position="214"/>
    </location>
</feature>
<evidence type="ECO:0000256" key="11">
    <source>
        <dbReference type="SAM" id="Phobius"/>
    </source>
</evidence>
<dbReference type="SUPFAM" id="SSF55008">
    <property type="entry name" value="HMA, heavy metal-associated domain"/>
    <property type="match status" value="1"/>
</dbReference>
<dbReference type="AlphaFoldDB" id="A0A0F9IB75"/>
<keyword evidence="10 11" id="KW-0472">Membrane</keyword>
<evidence type="ECO:0000256" key="1">
    <source>
        <dbReference type="ARBA" id="ARBA00004429"/>
    </source>
</evidence>
<gene>
    <name evidence="13" type="ORF">LCGC14_1680310</name>
</gene>
<feature type="transmembrane region" description="Helical" evidence="11">
    <location>
        <begin position="112"/>
        <end position="131"/>
    </location>
</feature>
<comment type="subcellular location">
    <subcellularLocation>
        <location evidence="1">Cell inner membrane</location>
        <topology evidence="1">Multi-pass membrane protein</topology>
    </subcellularLocation>
</comment>
<evidence type="ECO:0000256" key="5">
    <source>
        <dbReference type="ARBA" id="ARBA00022519"/>
    </source>
</evidence>
<evidence type="ECO:0000256" key="2">
    <source>
        <dbReference type="ARBA" id="ARBA00022448"/>
    </source>
</evidence>
<dbReference type="GO" id="GO:0015097">
    <property type="term" value="F:mercury ion transmembrane transporter activity"/>
    <property type="evidence" value="ECO:0007669"/>
    <property type="project" value="InterPro"/>
</dbReference>
<keyword evidence="8" id="KW-0476">Mercury</keyword>
<keyword evidence="3" id="KW-0475">Mercuric resistance</keyword>
<keyword evidence="6 11" id="KW-0812">Transmembrane</keyword>
<dbReference type="InterPro" id="IPR006121">
    <property type="entry name" value="HMA_dom"/>
</dbReference>
<evidence type="ECO:0000256" key="3">
    <source>
        <dbReference type="ARBA" id="ARBA00022466"/>
    </source>
</evidence>
<dbReference type="PROSITE" id="PS50846">
    <property type="entry name" value="HMA_2"/>
    <property type="match status" value="1"/>
</dbReference>
<keyword evidence="7" id="KW-0479">Metal-binding</keyword>
<protein>
    <recommendedName>
        <fullName evidence="12">HMA domain-containing protein</fullName>
    </recommendedName>
</protein>
<reference evidence="13" key="1">
    <citation type="journal article" date="2015" name="Nature">
        <title>Complex archaea that bridge the gap between prokaryotes and eukaryotes.</title>
        <authorList>
            <person name="Spang A."/>
            <person name="Saw J.H."/>
            <person name="Jorgensen S.L."/>
            <person name="Zaremba-Niedzwiedzka K."/>
            <person name="Martijn J."/>
            <person name="Lind A.E."/>
            <person name="van Eijk R."/>
            <person name="Schleper C."/>
            <person name="Guy L."/>
            <person name="Ettema T.J."/>
        </authorList>
    </citation>
    <scope>NUCLEOTIDE SEQUENCE</scope>
</reference>
<proteinExistence type="predicted"/>
<evidence type="ECO:0000256" key="9">
    <source>
        <dbReference type="ARBA" id="ARBA00022989"/>
    </source>
</evidence>
<evidence type="ECO:0000256" key="7">
    <source>
        <dbReference type="ARBA" id="ARBA00022723"/>
    </source>
</evidence>
<sequence>MPDTGGAGYLGKEIKPMNAKSQRDKKLTSLPIFGSIILAIITHLCCIGPVVLAILGVGGAGLFSKFTNLRPYFMGMTGIFLGLAFYLTYRKRKVRCDDGTCKIRRASKWNKIALWAGTILVAFFLAFPQLVGSLNTSSGNNHMKGEISEVIIPVEGMTCTGCEFNIEKAVKKLDGIIKVKADHQKREVNIKFEKGKVNINNMLEAINKSGYKVIKQ</sequence>
<dbReference type="InterPro" id="IPR036163">
    <property type="entry name" value="HMA_dom_sf"/>
</dbReference>
<evidence type="ECO:0000256" key="8">
    <source>
        <dbReference type="ARBA" id="ARBA00022914"/>
    </source>
</evidence>
<feature type="transmembrane region" description="Helical" evidence="11">
    <location>
        <begin position="69"/>
        <end position="89"/>
    </location>
</feature>
<organism evidence="13">
    <name type="scientific">marine sediment metagenome</name>
    <dbReference type="NCBI Taxonomy" id="412755"/>
    <lineage>
        <taxon>unclassified sequences</taxon>
        <taxon>metagenomes</taxon>
        <taxon>ecological metagenomes</taxon>
    </lineage>
</organism>
<keyword evidence="2" id="KW-0813">Transport</keyword>
<keyword evidence="9 11" id="KW-1133">Transmembrane helix</keyword>
<dbReference type="CDD" id="cd00371">
    <property type="entry name" value="HMA"/>
    <property type="match status" value="1"/>
</dbReference>
<dbReference type="GO" id="GO:0005886">
    <property type="term" value="C:plasma membrane"/>
    <property type="evidence" value="ECO:0007669"/>
    <property type="project" value="UniProtKB-SubCell"/>
</dbReference>
<comment type="caution">
    <text evidence="13">The sequence shown here is derived from an EMBL/GenBank/DDBJ whole genome shotgun (WGS) entry which is preliminary data.</text>
</comment>
<dbReference type="Pfam" id="PF00403">
    <property type="entry name" value="HMA"/>
    <property type="match status" value="1"/>
</dbReference>
<evidence type="ECO:0000259" key="12">
    <source>
        <dbReference type="PROSITE" id="PS50846"/>
    </source>
</evidence>
<accession>A0A0F9IB75</accession>
<dbReference type="Gene3D" id="1.10.287.910">
    <property type="entry name" value="bacterial mercury transporter, merf"/>
    <property type="match status" value="1"/>
</dbReference>
<evidence type="ECO:0000256" key="4">
    <source>
        <dbReference type="ARBA" id="ARBA00022475"/>
    </source>
</evidence>
<keyword evidence="5" id="KW-0997">Cell inner membrane</keyword>